<accession>A0A285ND97</accession>
<protein>
    <submittedName>
        <fullName evidence="2">Uncharacterized protein</fullName>
    </submittedName>
</protein>
<dbReference type="RefSeq" id="WP_141401182.1">
    <property type="nucleotide sequence ID" value="NZ_OBEL01000001.1"/>
</dbReference>
<proteinExistence type="predicted"/>
<dbReference type="EMBL" id="OBEL01000001">
    <property type="protein sequence ID" value="SNZ07430.1"/>
    <property type="molecule type" value="Genomic_DNA"/>
</dbReference>
<gene>
    <name evidence="2" type="ORF">SAMN06265368_0950</name>
</gene>
<feature type="region of interest" description="Disordered" evidence="1">
    <location>
        <begin position="44"/>
        <end position="77"/>
    </location>
</feature>
<sequence>METLTIVKITQSIVILTTILLAGCSGSGLGGADDAIDTQPIASVPATTQPAPTGAAKSDKAAASTQAGKNSEALPGQKYMSNGVVRSLRELTAETPETSYPTIQDAPPQKRRLLTEEERARIEAELRELGE</sequence>
<evidence type="ECO:0000313" key="2">
    <source>
        <dbReference type="EMBL" id="SNZ07430.1"/>
    </source>
</evidence>
<dbReference type="Proteomes" id="UP000219439">
    <property type="component" value="Unassembled WGS sequence"/>
</dbReference>
<reference evidence="2 3" key="1">
    <citation type="submission" date="2017-09" db="EMBL/GenBank/DDBJ databases">
        <authorList>
            <person name="Ehlers B."/>
            <person name="Leendertz F.H."/>
        </authorList>
    </citation>
    <scope>NUCLEOTIDE SEQUENCE [LARGE SCALE GENOMIC DNA]</scope>
    <source>
        <strain evidence="2 3">DSM 18289</strain>
    </source>
</reference>
<evidence type="ECO:0000256" key="1">
    <source>
        <dbReference type="SAM" id="MobiDB-lite"/>
    </source>
</evidence>
<name>A0A285ND97_9HYPH</name>
<keyword evidence="3" id="KW-1185">Reference proteome</keyword>
<feature type="region of interest" description="Disordered" evidence="1">
    <location>
        <begin position="93"/>
        <end position="113"/>
    </location>
</feature>
<organism evidence="2 3">
    <name type="scientific">Cohaesibacter gelatinilyticus</name>
    <dbReference type="NCBI Taxonomy" id="372072"/>
    <lineage>
        <taxon>Bacteria</taxon>
        <taxon>Pseudomonadati</taxon>
        <taxon>Pseudomonadota</taxon>
        <taxon>Alphaproteobacteria</taxon>
        <taxon>Hyphomicrobiales</taxon>
        <taxon>Cohaesibacteraceae</taxon>
    </lineage>
</organism>
<evidence type="ECO:0000313" key="3">
    <source>
        <dbReference type="Proteomes" id="UP000219439"/>
    </source>
</evidence>
<feature type="compositionally biased region" description="Low complexity" evidence="1">
    <location>
        <begin position="45"/>
        <end position="56"/>
    </location>
</feature>
<dbReference type="AlphaFoldDB" id="A0A285ND97"/>